<organism evidence="1 2">
    <name type="scientific">Vibrio pomeroyi</name>
    <dbReference type="NCBI Taxonomy" id="198832"/>
    <lineage>
        <taxon>Bacteria</taxon>
        <taxon>Pseudomonadati</taxon>
        <taxon>Pseudomonadota</taxon>
        <taxon>Gammaproteobacteria</taxon>
        <taxon>Vibrionales</taxon>
        <taxon>Vibrionaceae</taxon>
        <taxon>Vibrio</taxon>
    </lineage>
</organism>
<name>A0ABV4MR14_9VIBR</name>
<keyword evidence="2" id="KW-1185">Reference proteome</keyword>
<accession>A0ABV4MR14</accession>
<dbReference type="EMBL" id="JBFSSG010000001">
    <property type="protein sequence ID" value="MEZ8719586.1"/>
    <property type="molecule type" value="Genomic_DNA"/>
</dbReference>
<reference evidence="1 2" key="1">
    <citation type="journal article" date="2024" name="ISME J.">
        <title>Tailless and filamentous prophages are predominant in marine Vibrio.</title>
        <authorList>
            <person name="Steensen K."/>
            <person name="Seneca J."/>
            <person name="Bartlau N."/>
            <person name="Yu X.A."/>
            <person name="Hussain F.A."/>
            <person name="Polz M.F."/>
        </authorList>
    </citation>
    <scope>NUCLEOTIDE SEQUENCE [LARGE SCALE GENOMIC DNA]</scope>
    <source>
        <strain evidence="1 2">10N.239.312.F12</strain>
    </source>
</reference>
<evidence type="ECO:0000313" key="1">
    <source>
        <dbReference type="EMBL" id="MEZ8719586.1"/>
    </source>
</evidence>
<gene>
    <name evidence="1" type="ORF">AB6D66_00810</name>
</gene>
<dbReference type="Proteomes" id="UP001570071">
    <property type="component" value="Unassembled WGS sequence"/>
</dbReference>
<dbReference type="RefSeq" id="WP_269337600.1">
    <property type="nucleotide sequence ID" value="NZ_JBFSSG010000001.1"/>
</dbReference>
<evidence type="ECO:0000313" key="2">
    <source>
        <dbReference type="Proteomes" id="UP001570071"/>
    </source>
</evidence>
<sequence length="239" mass="26206">MVDFKGKSFSYSELSNLSGVSKTQLKRRYDAGLRNDELVAPVKKHKTFDVNGKKLTLGQAAKALGIPYGTLKTRHANGLKGKALFAVADNRANEILFKGKHTSIAELSRQSGISWTELDRRYKAGKRDDELITPVRDAELFDVNGEQLTLMEASTVLDIPYSTIKGRHAQGLRADDLFSTTHRLTGNKNGATKLDAKTALKVKEAAMAGGKTQTSIAKEYDVDPSHVSDIKNGNRWGDV</sequence>
<evidence type="ECO:0008006" key="3">
    <source>
        <dbReference type="Google" id="ProtNLM"/>
    </source>
</evidence>
<protein>
    <recommendedName>
        <fullName evidence="3">HTH psq-type domain-containing protein</fullName>
    </recommendedName>
</protein>
<comment type="caution">
    <text evidence="1">The sequence shown here is derived from an EMBL/GenBank/DDBJ whole genome shotgun (WGS) entry which is preliminary data.</text>
</comment>
<proteinExistence type="predicted"/>